<evidence type="ECO:0000313" key="14">
    <source>
        <dbReference type="Proteomes" id="UP000754710"/>
    </source>
</evidence>
<keyword evidence="4" id="KW-0964">Secreted</keyword>
<name>A0ABS7RH18_9ACTN</name>
<keyword evidence="5" id="KW-0645">Protease</keyword>
<dbReference type="RefSeq" id="WP_221023555.1">
    <property type="nucleotide sequence ID" value="NZ_JAIEZQ010000001.1"/>
</dbReference>
<dbReference type="Gene3D" id="1.10.390.10">
    <property type="entry name" value="Neutral Protease Domain 2"/>
    <property type="match status" value="1"/>
</dbReference>
<evidence type="ECO:0000256" key="7">
    <source>
        <dbReference type="ARBA" id="ARBA00022801"/>
    </source>
</evidence>
<comment type="similarity">
    <text evidence="3">Belongs to the peptidase M36 family.</text>
</comment>
<accession>A0ABS7RH18</accession>
<dbReference type="InterPro" id="IPR050371">
    <property type="entry name" value="Fungal_virulence_M36"/>
</dbReference>
<dbReference type="SUPFAM" id="SSF52025">
    <property type="entry name" value="PA domain"/>
    <property type="match status" value="1"/>
</dbReference>
<keyword evidence="10" id="KW-0865">Zymogen</keyword>
<dbReference type="Gene3D" id="3.50.30.30">
    <property type="match status" value="1"/>
</dbReference>
<keyword evidence="8" id="KW-0862">Zinc</keyword>
<dbReference type="Gene3D" id="3.10.170.10">
    <property type="match status" value="1"/>
</dbReference>
<keyword evidence="7" id="KW-0378">Hydrolase</keyword>
<keyword evidence="14" id="KW-1185">Reference proteome</keyword>
<evidence type="ECO:0000256" key="6">
    <source>
        <dbReference type="ARBA" id="ARBA00022723"/>
    </source>
</evidence>
<evidence type="ECO:0000259" key="12">
    <source>
        <dbReference type="Pfam" id="PF02225"/>
    </source>
</evidence>
<evidence type="ECO:0000256" key="11">
    <source>
        <dbReference type="SAM" id="MobiDB-lite"/>
    </source>
</evidence>
<comment type="cofactor">
    <cofactor evidence="1">
        <name>Zn(2+)</name>
        <dbReference type="ChEBI" id="CHEBI:29105"/>
    </cofactor>
</comment>
<dbReference type="Proteomes" id="UP000754710">
    <property type="component" value="Unassembled WGS sequence"/>
</dbReference>
<comment type="subcellular location">
    <subcellularLocation>
        <location evidence="2">Secreted</location>
    </subcellularLocation>
</comment>
<sequence length="689" mass="71582">MPTANQSSEIHRQGGKPLFAKSDGSAVGLVRAYLKSQGLGRETATSVQASGALWKTRGVGHLRMSQYVDGLRVHDTYAKAAFNASGKLVDLVENIAAVPQGGPKAASVDSADALRAAVSALYPNRSADTRETGSAGNTTSFAKGGFHAAPTVERVAVPTSDGGMAVGYVVTTWTTDDNELYETLVSGDGDVVESVLRTAEDGYNVFPVDPDTTPQQMVAGPGTGNAASPQGWLAGGQYSRDINGNNAHAYLDTVEDNAPDAPGTPVTNGNFSAVADLTKQPDTGANPDVAVQNLFYLNNVIHDTLYAAGFDEVAGNFQQNNFGNGGRGSDPVAAEAQDGGGTDNANFATPRDGQDPRMQMYLWNAPVTHRVVLGTAEYDATGATWGKTLDGTGMTGFLEVANDGTGTTSDACETLAGSTYAGKLVIADRGACNFTVKAKNVQVAGGAGIIVANNDGTAPFTMGGDDTTVTIPGVMVSQADGTTLKAAKGQSATIKLITPKPLMRDGDVDSDIVWHEYGHGLTWRMIGRMDGPMAGAIGEGMSDVLSLIANEDDRVGEYSVGDGLGIRRYAYDDYPLSYADMTSGEVHNDGEAYGAIGWQLLESYEAAGIDKSVLLGDLVDGMNYTPAKPTYEMMRDGILAGLDNSGGNARACLVWDAFAEYGVGVGAQATVRGSRVTISESTTVPASCA</sequence>
<evidence type="ECO:0000256" key="10">
    <source>
        <dbReference type="ARBA" id="ARBA00023145"/>
    </source>
</evidence>
<evidence type="ECO:0000256" key="3">
    <source>
        <dbReference type="ARBA" id="ARBA00006006"/>
    </source>
</evidence>
<feature type="region of interest" description="Disordered" evidence="11">
    <location>
        <begin position="321"/>
        <end position="354"/>
    </location>
</feature>
<keyword evidence="9" id="KW-0482">Metalloprotease</keyword>
<keyword evidence="6" id="KW-0479">Metal-binding</keyword>
<evidence type="ECO:0000256" key="8">
    <source>
        <dbReference type="ARBA" id="ARBA00022833"/>
    </source>
</evidence>
<dbReference type="InterPro" id="IPR027268">
    <property type="entry name" value="Peptidase_M4/M1_CTD_sf"/>
</dbReference>
<dbReference type="PANTHER" id="PTHR33478">
    <property type="entry name" value="EXTRACELLULAR METALLOPROTEINASE MEP"/>
    <property type="match status" value="1"/>
</dbReference>
<dbReference type="Pfam" id="PF02225">
    <property type="entry name" value="PA"/>
    <property type="match status" value="1"/>
</dbReference>
<evidence type="ECO:0000256" key="4">
    <source>
        <dbReference type="ARBA" id="ARBA00022525"/>
    </source>
</evidence>
<comment type="caution">
    <text evidence="13">The sequence shown here is derived from an EMBL/GenBank/DDBJ whole genome shotgun (WGS) entry which is preliminary data.</text>
</comment>
<dbReference type="InterPro" id="IPR046450">
    <property type="entry name" value="PA_dom_sf"/>
</dbReference>
<dbReference type="CDD" id="cd04818">
    <property type="entry name" value="PA_subtilisin_1"/>
    <property type="match status" value="1"/>
</dbReference>
<evidence type="ECO:0000256" key="5">
    <source>
        <dbReference type="ARBA" id="ARBA00022670"/>
    </source>
</evidence>
<dbReference type="InterPro" id="IPR001842">
    <property type="entry name" value="Peptidase_M36"/>
</dbReference>
<evidence type="ECO:0000256" key="1">
    <source>
        <dbReference type="ARBA" id="ARBA00001947"/>
    </source>
</evidence>
<dbReference type="PANTHER" id="PTHR33478:SF1">
    <property type="entry name" value="EXTRACELLULAR METALLOPROTEINASE MEP"/>
    <property type="match status" value="1"/>
</dbReference>
<dbReference type="EMBL" id="JAIEZQ010000001">
    <property type="protein sequence ID" value="MBY9073797.1"/>
    <property type="molecule type" value="Genomic_DNA"/>
</dbReference>
<feature type="domain" description="PA" evidence="12">
    <location>
        <begin position="408"/>
        <end position="484"/>
    </location>
</feature>
<dbReference type="SUPFAM" id="SSF55486">
    <property type="entry name" value="Metalloproteases ('zincins'), catalytic domain"/>
    <property type="match status" value="1"/>
</dbReference>
<reference evidence="13 14" key="1">
    <citation type="submission" date="2021-08" db="EMBL/GenBank/DDBJ databases">
        <title>Nocardioides bacterium WL0053 sp. nov., isolated from the sediment.</title>
        <authorList>
            <person name="Wang L."/>
            <person name="Zhang D."/>
            <person name="Zhang A."/>
        </authorList>
    </citation>
    <scope>NUCLEOTIDE SEQUENCE [LARGE SCALE GENOMIC DNA]</scope>
    <source>
        <strain evidence="13 14">WL0053</strain>
    </source>
</reference>
<dbReference type="InterPro" id="IPR003137">
    <property type="entry name" value="PA_domain"/>
</dbReference>
<evidence type="ECO:0000256" key="2">
    <source>
        <dbReference type="ARBA" id="ARBA00004613"/>
    </source>
</evidence>
<protein>
    <submittedName>
        <fullName evidence="13">M36 family metallopeptidase</fullName>
    </submittedName>
</protein>
<evidence type="ECO:0000256" key="9">
    <source>
        <dbReference type="ARBA" id="ARBA00023049"/>
    </source>
</evidence>
<gene>
    <name evidence="13" type="ORF">K1X13_03075</name>
</gene>
<proteinExistence type="inferred from homology"/>
<organism evidence="13 14">
    <name type="scientific">Nocardioides jiangsuensis</name>
    <dbReference type="NCBI Taxonomy" id="2866161"/>
    <lineage>
        <taxon>Bacteria</taxon>
        <taxon>Bacillati</taxon>
        <taxon>Actinomycetota</taxon>
        <taxon>Actinomycetes</taxon>
        <taxon>Propionibacteriales</taxon>
        <taxon>Nocardioidaceae</taxon>
        <taxon>Nocardioides</taxon>
    </lineage>
</organism>
<dbReference type="Pfam" id="PF02128">
    <property type="entry name" value="Peptidase_M36"/>
    <property type="match status" value="1"/>
</dbReference>
<evidence type="ECO:0000313" key="13">
    <source>
        <dbReference type="EMBL" id="MBY9073797.1"/>
    </source>
</evidence>